<keyword evidence="4" id="KW-1185">Reference proteome</keyword>
<evidence type="ECO:0000313" key="3">
    <source>
        <dbReference type="EMBL" id="KAL3767223.1"/>
    </source>
</evidence>
<sequence>MLPVFRIRMKFDTAVLVAAIILLVAGAPSASAATPTRPCSSCGCFISTDSKSSHRQTTNHIRIFIPRTTSCLFLNESSSSSNQPRNPKSQRLYAKNKRLPPTTRIPRYQEEAAGITASLGLWRTRRRTRQLLKDKWNAFRRRQSGRRRRKLSSRLKQFFGRDNKSTSSSSARLMNEFDGSLIEDDADYEADEVENDDNTNEDDTTTSLDAMRARAGVLRTRIRIRQESLSSLEKLTRDVKLELRRMGWKNAFDANAGFTIRAAFMYGQSSGKENSSGEKVTDDVMNEFELAAINEKWKVQQQMKRSVTTATDKTHTSSANVEGEGEDKEDGDILNNMQLERMENRSRKLQSSILLDRIRLQRLERTIICYENNELGILERAVGNTLYSLNDLALFEENNPLLAIQRRAKKFLNTLEGSTSVLLRKLERVSTQSGSDNIDYASVTDFVVQETAAGVRILGNLLSNPSQLSQLVDPDTPTLVPHVPAILARLDRLESHVAPILSRVLNNKQHLRSIEPYLEEVLERFDDIEPHLPWILDHIDTLAPYTGLLLKHIDELLLYAKVDEYEADENCKGDNYAFAEQLIPYLEVYVSQLDLVGPHLPLLRPHLPLLLKHNRLAVLSPHVGVLFSKGYTDLSASANMDILLFYFGWALRIPFVPRIFFSLPGSPGMVSFLANRLPKRLVRGQCCDVSCYVDGDYGKGWNEISK</sequence>
<protein>
    <submittedName>
        <fullName evidence="3">Uncharacterized protein</fullName>
    </submittedName>
</protein>
<feature type="compositionally biased region" description="Polar residues" evidence="1">
    <location>
        <begin position="305"/>
        <end position="320"/>
    </location>
</feature>
<reference evidence="3 4" key="1">
    <citation type="submission" date="2024-10" db="EMBL/GenBank/DDBJ databases">
        <title>Updated reference genomes for cyclostephanoid diatoms.</title>
        <authorList>
            <person name="Roberts W.R."/>
            <person name="Alverson A.J."/>
        </authorList>
    </citation>
    <scope>NUCLEOTIDE SEQUENCE [LARGE SCALE GENOMIC DNA]</scope>
    <source>
        <strain evidence="3 4">AJA232-27</strain>
    </source>
</reference>
<keyword evidence="2" id="KW-0732">Signal</keyword>
<accession>A0ABD3MTJ3</accession>
<feature type="region of interest" description="Disordered" evidence="1">
    <location>
        <begin position="75"/>
        <end position="99"/>
    </location>
</feature>
<feature type="compositionally biased region" description="Acidic residues" evidence="1">
    <location>
        <begin position="323"/>
        <end position="332"/>
    </location>
</feature>
<dbReference type="AlphaFoldDB" id="A0ABD3MTJ3"/>
<evidence type="ECO:0000256" key="1">
    <source>
        <dbReference type="SAM" id="MobiDB-lite"/>
    </source>
</evidence>
<name>A0ABD3MTJ3_9STRA</name>
<feature type="compositionally biased region" description="Polar residues" evidence="1">
    <location>
        <begin position="75"/>
        <end position="89"/>
    </location>
</feature>
<dbReference type="Proteomes" id="UP001530293">
    <property type="component" value="Unassembled WGS sequence"/>
</dbReference>
<feature type="compositionally biased region" description="Basic residues" evidence="1">
    <location>
        <begin position="141"/>
        <end position="153"/>
    </location>
</feature>
<gene>
    <name evidence="3" type="ORF">ACHAWU_003314</name>
</gene>
<feature type="chain" id="PRO_5044763289" evidence="2">
    <location>
        <begin position="33"/>
        <end position="706"/>
    </location>
</feature>
<evidence type="ECO:0000313" key="4">
    <source>
        <dbReference type="Proteomes" id="UP001530293"/>
    </source>
</evidence>
<comment type="caution">
    <text evidence="3">The sequence shown here is derived from an EMBL/GenBank/DDBJ whole genome shotgun (WGS) entry which is preliminary data.</text>
</comment>
<evidence type="ECO:0000256" key="2">
    <source>
        <dbReference type="SAM" id="SignalP"/>
    </source>
</evidence>
<feature type="region of interest" description="Disordered" evidence="1">
    <location>
        <begin position="305"/>
        <end position="332"/>
    </location>
</feature>
<organism evidence="3 4">
    <name type="scientific">Discostella pseudostelligera</name>
    <dbReference type="NCBI Taxonomy" id="259834"/>
    <lineage>
        <taxon>Eukaryota</taxon>
        <taxon>Sar</taxon>
        <taxon>Stramenopiles</taxon>
        <taxon>Ochrophyta</taxon>
        <taxon>Bacillariophyta</taxon>
        <taxon>Coscinodiscophyceae</taxon>
        <taxon>Thalassiosirophycidae</taxon>
        <taxon>Stephanodiscales</taxon>
        <taxon>Stephanodiscaceae</taxon>
        <taxon>Discostella</taxon>
    </lineage>
</organism>
<dbReference type="EMBL" id="JALLBG020000077">
    <property type="protein sequence ID" value="KAL3767223.1"/>
    <property type="molecule type" value="Genomic_DNA"/>
</dbReference>
<feature type="signal peptide" evidence="2">
    <location>
        <begin position="1"/>
        <end position="32"/>
    </location>
</feature>
<proteinExistence type="predicted"/>
<feature type="region of interest" description="Disordered" evidence="1">
    <location>
        <begin position="141"/>
        <end position="172"/>
    </location>
</feature>